<dbReference type="InterPro" id="IPR012677">
    <property type="entry name" value="Nucleotide-bd_a/b_plait_sf"/>
</dbReference>
<accession>A0A1I7RWN0</accession>
<keyword evidence="1" id="KW-0694">RNA-binding</keyword>
<feature type="compositionally biased region" description="Polar residues" evidence="2">
    <location>
        <begin position="324"/>
        <end position="343"/>
    </location>
</feature>
<dbReference type="EMBL" id="CAJFDI010000006">
    <property type="protein sequence ID" value="CAD5233435.1"/>
    <property type="molecule type" value="Genomic_DNA"/>
</dbReference>
<dbReference type="EMBL" id="CAJFCV020000006">
    <property type="protein sequence ID" value="CAG9128503.1"/>
    <property type="molecule type" value="Genomic_DNA"/>
</dbReference>
<dbReference type="InterPro" id="IPR035979">
    <property type="entry name" value="RBD_domain_sf"/>
</dbReference>
<feature type="compositionally biased region" description="Basic and acidic residues" evidence="2">
    <location>
        <begin position="344"/>
        <end position="353"/>
    </location>
</feature>
<evidence type="ECO:0000256" key="1">
    <source>
        <dbReference type="PROSITE-ProRule" id="PRU00176"/>
    </source>
</evidence>
<evidence type="ECO:0000259" key="3">
    <source>
        <dbReference type="PROSITE" id="PS50102"/>
    </source>
</evidence>
<feature type="domain" description="RRM" evidence="3">
    <location>
        <begin position="168"/>
        <end position="226"/>
    </location>
</feature>
<dbReference type="Proteomes" id="UP000659654">
    <property type="component" value="Unassembled WGS sequence"/>
</dbReference>
<evidence type="ECO:0000313" key="6">
    <source>
        <dbReference type="Proteomes" id="UP000659654"/>
    </source>
</evidence>
<dbReference type="GO" id="GO:0005634">
    <property type="term" value="C:nucleus"/>
    <property type="evidence" value="ECO:0007669"/>
    <property type="project" value="TreeGrafter"/>
</dbReference>
<protein>
    <submittedName>
        <fullName evidence="4">(pine wood nematode) hypothetical protein</fullName>
    </submittedName>
</protein>
<dbReference type="OrthoDB" id="10033548at2759"/>
<dbReference type="GO" id="GO:0000900">
    <property type="term" value="F:mRNA regulatory element binding translation repressor activity"/>
    <property type="evidence" value="ECO:0007669"/>
    <property type="project" value="TreeGrafter"/>
</dbReference>
<keyword evidence="6" id="KW-1185">Reference proteome</keyword>
<dbReference type="eggNOG" id="KOG0129">
    <property type="taxonomic scope" value="Eukaryota"/>
</dbReference>
<dbReference type="InterPro" id="IPR000504">
    <property type="entry name" value="RRM_dom"/>
</dbReference>
<dbReference type="PANTHER" id="PTHR12566">
    <property type="entry name" value="CYTOPLASMIC POLYADENYLATION ELEMENT BINDING PROTEIN CPEB"/>
    <property type="match status" value="1"/>
</dbReference>
<gene>
    <name evidence="4" type="ORF">BXYJ_LOCUS13526</name>
</gene>
<proteinExistence type="predicted"/>
<dbReference type="Gene3D" id="3.30.70.330">
    <property type="match status" value="2"/>
</dbReference>
<dbReference type="GO" id="GO:2000766">
    <property type="term" value="P:negative regulation of cytoplasmic translation"/>
    <property type="evidence" value="ECO:0007669"/>
    <property type="project" value="TreeGrafter"/>
</dbReference>
<dbReference type="GO" id="GO:0045202">
    <property type="term" value="C:synapse"/>
    <property type="evidence" value="ECO:0007669"/>
    <property type="project" value="TreeGrafter"/>
</dbReference>
<dbReference type="Proteomes" id="UP000582659">
    <property type="component" value="Unassembled WGS sequence"/>
</dbReference>
<evidence type="ECO:0000313" key="7">
    <source>
        <dbReference type="WBParaSite" id="BXY_0514300.1"/>
    </source>
</evidence>
<dbReference type="PROSITE" id="PS50102">
    <property type="entry name" value="RRM"/>
    <property type="match status" value="2"/>
</dbReference>
<dbReference type="SMR" id="A0A1I7RWN0"/>
<dbReference type="PANTHER" id="PTHR12566:SF12">
    <property type="entry name" value="TRANSLATIONAL REGULATOR ORB2"/>
    <property type="match status" value="1"/>
</dbReference>
<evidence type="ECO:0000313" key="5">
    <source>
        <dbReference type="Proteomes" id="UP000095284"/>
    </source>
</evidence>
<dbReference type="InterPro" id="IPR034819">
    <property type="entry name" value="CPEB"/>
</dbReference>
<evidence type="ECO:0000313" key="4">
    <source>
        <dbReference type="EMBL" id="CAD5233435.1"/>
    </source>
</evidence>
<dbReference type="InterPro" id="IPR038446">
    <property type="entry name" value="CEBP_ZZ_sf"/>
</dbReference>
<dbReference type="Gene3D" id="4.10.640.40">
    <property type="entry name" value="Cytoplasmic polyadenylation element-binding protein, ZZ domain"/>
    <property type="match status" value="1"/>
</dbReference>
<dbReference type="GO" id="GO:0043022">
    <property type="term" value="F:ribosome binding"/>
    <property type="evidence" value="ECO:0007669"/>
    <property type="project" value="TreeGrafter"/>
</dbReference>
<dbReference type="GO" id="GO:0043005">
    <property type="term" value="C:neuron projection"/>
    <property type="evidence" value="ECO:0007669"/>
    <property type="project" value="TreeGrafter"/>
</dbReference>
<dbReference type="AlphaFoldDB" id="A0A1I7RWN0"/>
<dbReference type="GO" id="GO:0005737">
    <property type="term" value="C:cytoplasm"/>
    <property type="evidence" value="ECO:0007669"/>
    <property type="project" value="TreeGrafter"/>
</dbReference>
<reference evidence="7" key="1">
    <citation type="submission" date="2016-11" db="UniProtKB">
        <authorList>
            <consortium name="WormBaseParasite"/>
        </authorList>
    </citation>
    <scope>IDENTIFICATION</scope>
</reference>
<feature type="region of interest" description="Disordered" evidence="2">
    <location>
        <begin position="315"/>
        <end position="367"/>
    </location>
</feature>
<dbReference type="WBParaSite" id="BXY_0514300.1">
    <property type="protein sequence ID" value="BXY_0514300.1"/>
    <property type="gene ID" value="BXY_0514300"/>
</dbReference>
<dbReference type="SUPFAM" id="SSF54928">
    <property type="entry name" value="RNA-binding domain, RBD"/>
    <property type="match status" value="1"/>
</dbReference>
<dbReference type="Pfam" id="PF16367">
    <property type="entry name" value="RRM_7"/>
    <property type="match status" value="1"/>
</dbReference>
<dbReference type="GO" id="GO:0003730">
    <property type="term" value="F:mRNA 3'-UTR binding"/>
    <property type="evidence" value="ECO:0007669"/>
    <property type="project" value="InterPro"/>
</dbReference>
<evidence type="ECO:0000256" key="2">
    <source>
        <dbReference type="SAM" id="MobiDB-lite"/>
    </source>
</evidence>
<dbReference type="SMART" id="SM00360">
    <property type="entry name" value="RRM"/>
    <property type="match status" value="2"/>
</dbReference>
<name>A0A1I7RWN0_BURXY</name>
<feature type="domain" description="RRM" evidence="3">
    <location>
        <begin position="64"/>
        <end position="148"/>
    </location>
</feature>
<dbReference type="GO" id="GO:0008135">
    <property type="term" value="F:translation factor activity, RNA binding"/>
    <property type="evidence" value="ECO:0007669"/>
    <property type="project" value="TreeGrafter"/>
</dbReference>
<reference evidence="4" key="2">
    <citation type="submission" date="2020-09" db="EMBL/GenBank/DDBJ databases">
        <authorList>
            <person name="Kikuchi T."/>
        </authorList>
    </citation>
    <scope>NUCLEOTIDE SEQUENCE</scope>
    <source>
        <strain evidence="4">Ka4C1</strain>
    </source>
</reference>
<dbReference type="Proteomes" id="UP000095284">
    <property type="component" value="Unplaced"/>
</dbReference>
<organism evidence="5 7">
    <name type="scientific">Bursaphelenchus xylophilus</name>
    <name type="common">Pinewood nematode worm</name>
    <name type="synonym">Aphelenchoides xylophilus</name>
    <dbReference type="NCBI Taxonomy" id="6326"/>
    <lineage>
        <taxon>Eukaryota</taxon>
        <taxon>Metazoa</taxon>
        <taxon>Ecdysozoa</taxon>
        <taxon>Nematoda</taxon>
        <taxon>Chromadorea</taxon>
        <taxon>Rhabditida</taxon>
        <taxon>Tylenchina</taxon>
        <taxon>Tylenchomorpha</taxon>
        <taxon>Aphelenchoidea</taxon>
        <taxon>Aphelenchoididae</taxon>
        <taxon>Bursaphelenchus</taxon>
    </lineage>
</organism>
<dbReference type="CDD" id="cd19757">
    <property type="entry name" value="Bbox1"/>
    <property type="match status" value="1"/>
</dbReference>
<sequence length="385" mass="43403">MDRSGHHLEESVNTSFGVFSLKGTSLWSMTEKEKQSFAERDIDLDIEASKDNSKADGVGERYSTKIFVGGIPLGTTDVFLRQCFGAFDMCDVSWPGKKNYSDTPPNGYCFIQFRHHEAVRALLNACTFREDKHFFPLGRRNDLVQIRPWRISDSTYTVSELWTRFVRLSVFVGGLPRTLKAFELFELVQQRFGNVLHCSVELEFESSYPKGAARVIFGSVESYRAAAAAGHVEHQWHPNRHYNPRGNFQAEFKPFIYKNISCENCGNIGRKTDFCTANECLLYYCRPCFDKVHRNNPLFVGHKCSEATPRDLPNPCVASKSDGETSGNSSMVSNLPQEATSSMKKTESDDSLKENGTSGKAKVEKNVEKRPRKFGGILTSYGVDI</sequence>